<feature type="coiled-coil region" evidence="1">
    <location>
        <begin position="11"/>
        <end position="77"/>
    </location>
</feature>
<dbReference type="OrthoDB" id="5560192at2759"/>
<evidence type="ECO:0000256" key="1">
    <source>
        <dbReference type="SAM" id="Coils"/>
    </source>
</evidence>
<comment type="caution">
    <text evidence="2">The sequence shown here is derived from an EMBL/GenBank/DDBJ whole genome shotgun (WGS) entry which is preliminary data.</text>
</comment>
<dbReference type="Proteomes" id="UP000187455">
    <property type="component" value="Unassembled WGS sequence"/>
</dbReference>
<dbReference type="EMBL" id="LSSL01000685">
    <property type="protein sequence ID" value="OLY83953.1"/>
    <property type="molecule type" value="Genomic_DNA"/>
</dbReference>
<keyword evidence="3" id="KW-1185">Reference proteome</keyword>
<proteinExistence type="predicted"/>
<gene>
    <name evidence="2" type="ORF">AYI68_g1895</name>
</gene>
<accession>A0A1R0H4C6</accession>
<keyword evidence="1" id="KW-0175">Coiled coil</keyword>
<evidence type="ECO:0000313" key="2">
    <source>
        <dbReference type="EMBL" id="OLY83953.1"/>
    </source>
</evidence>
<protein>
    <submittedName>
        <fullName evidence="2">Uncharacterized protein</fullName>
    </submittedName>
</protein>
<sequence length="144" mass="16821">MDENLHEYPQILKLKDEISGQEKRIKELEELLNLKTGEAETIRRKLQKTEKDNSKLQENLISETEKLSSEKSSMEQKMQKIIDSFNTQIEFQVQESTALMKQKSITTHKSDHQTPSLVYEDLSSKIDHHPHLINAKKRKSSNFV</sequence>
<name>A0A1R0H4C6_9FUNG</name>
<organism evidence="2 3">
    <name type="scientific">Smittium mucronatum</name>
    <dbReference type="NCBI Taxonomy" id="133383"/>
    <lineage>
        <taxon>Eukaryota</taxon>
        <taxon>Fungi</taxon>
        <taxon>Fungi incertae sedis</taxon>
        <taxon>Zoopagomycota</taxon>
        <taxon>Kickxellomycotina</taxon>
        <taxon>Harpellomycetes</taxon>
        <taxon>Harpellales</taxon>
        <taxon>Legeriomycetaceae</taxon>
        <taxon>Smittium</taxon>
    </lineage>
</organism>
<reference evidence="2 3" key="1">
    <citation type="journal article" date="2016" name="Mol. Biol. Evol.">
        <title>Genome-Wide Survey of Gut Fungi (Harpellales) Reveals the First Horizontally Transferred Ubiquitin Gene from a Mosquito Host.</title>
        <authorList>
            <person name="Wang Y."/>
            <person name="White M.M."/>
            <person name="Kvist S."/>
            <person name="Moncalvo J.M."/>
        </authorList>
    </citation>
    <scope>NUCLEOTIDE SEQUENCE [LARGE SCALE GENOMIC DNA]</scope>
    <source>
        <strain evidence="2 3">ALG-7-W6</strain>
    </source>
</reference>
<evidence type="ECO:0000313" key="3">
    <source>
        <dbReference type="Proteomes" id="UP000187455"/>
    </source>
</evidence>
<dbReference type="AlphaFoldDB" id="A0A1R0H4C6"/>